<feature type="domain" description="NAD(P)-binding" evidence="1">
    <location>
        <begin position="10"/>
        <end position="160"/>
    </location>
</feature>
<evidence type="ECO:0000313" key="2">
    <source>
        <dbReference type="EMBL" id="OKH90569.1"/>
    </source>
</evidence>
<dbReference type="Proteomes" id="UP000186455">
    <property type="component" value="Unassembled WGS sequence"/>
</dbReference>
<comment type="caution">
    <text evidence="2">The sequence shown here is derived from an EMBL/GenBank/DDBJ whole genome shotgun (WGS) entry which is preliminary data.</text>
</comment>
<dbReference type="EMBL" id="LFBV01000011">
    <property type="protein sequence ID" value="OKH90569.1"/>
    <property type="molecule type" value="Genomic_DNA"/>
</dbReference>
<dbReference type="STRING" id="1048205.AB852_33605"/>
<name>A0A1Q4UYH5_9ACTN</name>
<dbReference type="Pfam" id="PF13460">
    <property type="entry name" value="NAD_binding_10"/>
    <property type="match status" value="1"/>
</dbReference>
<dbReference type="SUPFAM" id="SSF51735">
    <property type="entry name" value="NAD(P)-binding Rossmann-fold domains"/>
    <property type="match status" value="1"/>
</dbReference>
<proteinExistence type="predicted"/>
<reference evidence="2 3" key="1">
    <citation type="submission" date="2015-06" db="EMBL/GenBank/DDBJ databases">
        <title>Cloning and characterization of the uncialamcin biosynthetic gene cluster.</title>
        <authorList>
            <person name="Yan X."/>
            <person name="Huang T."/>
            <person name="Ge H."/>
            <person name="Shen B."/>
        </authorList>
    </citation>
    <scope>NUCLEOTIDE SEQUENCE [LARGE SCALE GENOMIC DNA]</scope>
    <source>
        <strain evidence="2 3">DCA2648</strain>
    </source>
</reference>
<evidence type="ECO:0000259" key="1">
    <source>
        <dbReference type="Pfam" id="PF13460"/>
    </source>
</evidence>
<dbReference type="PANTHER" id="PTHR14097">
    <property type="entry name" value="OXIDOREDUCTASE HTATIP2"/>
    <property type="match status" value="1"/>
</dbReference>
<protein>
    <recommendedName>
        <fullName evidence="1">NAD(P)-binding domain-containing protein</fullName>
    </recommendedName>
</protein>
<dbReference type="RefSeq" id="WP_073794566.1">
    <property type="nucleotide sequence ID" value="NZ_LFBV01000011.1"/>
</dbReference>
<accession>A0A1Q4UYH5</accession>
<keyword evidence="3" id="KW-1185">Reference proteome</keyword>
<dbReference type="AlphaFoldDB" id="A0A1Q4UYH5"/>
<organism evidence="2 3">
    <name type="scientific">Streptomyces uncialis</name>
    <dbReference type="NCBI Taxonomy" id="1048205"/>
    <lineage>
        <taxon>Bacteria</taxon>
        <taxon>Bacillati</taxon>
        <taxon>Actinomycetota</taxon>
        <taxon>Actinomycetes</taxon>
        <taxon>Kitasatosporales</taxon>
        <taxon>Streptomycetaceae</taxon>
        <taxon>Streptomyces</taxon>
    </lineage>
</organism>
<evidence type="ECO:0000313" key="3">
    <source>
        <dbReference type="Proteomes" id="UP000186455"/>
    </source>
</evidence>
<dbReference type="Gene3D" id="3.40.50.720">
    <property type="entry name" value="NAD(P)-binding Rossmann-like Domain"/>
    <property type="match status" value="1"/>
</dbReference>
<dbReference type="InterPro" id="IPR036291">
    <property type="entry name" value="NAD(P)-bd_dom_sf"/>
</dbReference>
<dbReference type="InterPro" id="IPR016040">
    <property type="entry name" value="NAD(P)-bd_dom"/>
</dbReference>
<gene>
    <name evidence="2" type="ORF">AB852_33605</name>
</gene>
<sequence length="221" mass="23607">MPTRTALLAGASGLVGGHLLARLLADPRYDRVTALVRRPLDREHPRLDVRIVDFATLTADEVPAVDDVYCALGTTIRKAGSQTAFRAVDHDATLAVADRAHGAGARRIALCSSVGADPASRNFYLRVKGDVERDIIALGYDSTLLFRPSLLLGERTEQRTAERLAARLGPVFGPLCAGPLRPYRPVAAGRLAAAMVNALATAEPGTRALTYEDIVLASEAR</sequence>
<dbReference type="PANTHER" id="PTHR14097:SF7">
    <property type="entry name" value="OXIDOREDUCTASE HTATIP2"/>
    <property type="match status" value="1"/>
</dbReference>